<dbReference type="Pfam" id="PF03607">
    <property type="entry name" value="DCX"/>
    <property type="match status" value="2"/>
</dbReference>
<dbReference type="InterPro" id="IPR003533">
    <property type="entry name" value="Doublecortin_dom"/>
</dbReference>
<dbReference type="InterPro" id="IPR036572">
    <property type="entry name" value="Doublecortin_dom_sf"/>
</dbReference>
<dbReference type="Proteomes" id="UP001516400">
    <property type="component" value="Unassembled WGS sequence"/>
</dbReference>
<keyword evidence="3" id="KW-1185">Reference proteome</keyword>
<dbReference type="SMART" id="SM00537">
    <property type="entry name" value="DCX"/>
    <property type="match status" value="2"/>
</dbReference>
<proteinExistence type="predicted"/>
<name>A0ABD2NQF4_9CUCU</name>
<dbReference type="AlphaFoldDB" id="A0ABD2NQF4"/>
<feature type="domain" description="Doublecortin" evidence="1">
    <location>
        <begin position="10"/>
        <end position="90"/>
    </location>
</feature>
<dbReference type="PANTHER" id="PTHR23004:SF11">
    <property type="entry name" value="PROTEIN RPI-1"/>
    <property type="match status" value="1"/>
</dbReference>
<comment type="caution">
    <text evidence="2">The sequence shown here is derived from an EMBL/GenBank/DDBJ whole genome shotgun (WGS) entry which is preliminary data.</text>
</comment>
<dbReference type="Gene3D" id="3.10.20.230">
    <property type="entry name" value="Doublecortin domain"/>
    <property type="match status" value="2"/>
</dbReference>
<reference evidence="2 3" key="1">
    <citation type="journal article" date="2021" name="BMC Biol.">
        <title>Horizontally acquired antibacterial genes associated with adaptive radiation of ladybird beetles.</title>
        <authorList>
            <person name="Li H.S."/>
            <person name="Tang X.F."/>
            <person name="Huang Y.H."/>
            <person name="Xu Z.Y."/>
            <person name="Chen M.L."/>
            <person name="Du X.Y."/>
            <person name="Qiu B.Y."/>
            <person name="Chen P.T."/>
            <person name="Zhang W."/>
            <person name="Slipinski A."/>
            <person name="Escalona H.E."/>
            <person name="Waterhouse R.M."/>
            <person name="Zwick A."/>
            <person name="Pang H."/>
        </authorList>
    </citation>
    <scope>NUCLEOTIDE SEQUENCE [LARGE SCALE GENOMIC DNA]</scope>
    <source>
        <strain evidence="2">SYSU2018</strain>
    </source>
</reference>
<dbReference type="SUPFAM" id="SSF89837">
    <property type="entry name" value="Doublecortin (DC)"/>
    <property type="match status" value="2"/>
</dbReference>
<organism evidence="2 3">
    <name type="scientific">Cryptolaemus montrouzieri</name>
    <dbReference type="NCBI Taxonomy" id="559131"/>
    <lineage>
        <taxon>Eukaryota</taxon>
        <taxon>Metazoa</taxon>
        <taxon>Ecdysozoa</taxon>
        <taxon>Arthropoda</taxon>
        <taxon>Hexapoda</taxon>
        <taxon>Insecta</taxon>
        <taxon>Pterygota</taxon>
        <taxon>Neoptera</taxon>
        <taxon>Endopterygota</taxon>
        <taxon>Coleoptera</taxon>
        <taxon>Polyphaga</taxon>
        <taxon>Cucujiformia</taxon>
        <taxon>Coccinelloidea</taxon>
        <taxon>Coccinellidae</taxon>
        <taxon>Scymninae</taxon>
        <taxon>Scymnini</taxon>
        <taxon>Cryptolaemus</taxon>
    </lineage>
</organism>
<dbReference type="EMBL" id="JABFTP020000144">
    <property type="protein sequence ID" value="KAL3280734.1"/>
    <property type="molecule type" value="Genomic_DNA"/>
</dbReference>
<sequence length="481" mass="53985">MSSDSHIKPKRLHVFVNGSSSERIFFVHPKCRLSWSSIINFIGDLLKPQNGPIRKLRRVDGVPVNSYEELEDNGKYIACGNEMLVPLREGYRTESEMKIQKELREASSSEILTAIDGDINYLTDTNQMKIISVYVFINGEKNKPKKISLLNTDLYHWTTILNIISKQLNASVKYLYTIFGEKLQHPSEIQHRGFYVALGDGTAFEDVSYLSVFSTKKQRKVRFKQTTQQTNYSDDPIFSNDMLSSEAAGSRKDNLSTPAELYNTTSNVSQESHLIHSYEFINANHPSTDSPCIHVTIVQRPFSATKHLPGVPATVCATNPSAKLIVEMMGQEEYHARCHICKSTQTSTIFCEAIPKGKCTIEVASKKFHIICDDDAIVLPCGTYFSSHKSMKNLCTFPVGNESLSLENIASHIVGIVVDTSEYCINRAIHGMDDTKINGLGSNKGEAEETDNTTLNCKYSTELKNEVQDSLLEREHEVSTR</sequence>
<dbReference type="PROSITE" id="PS50309">
    <property type="entry name" value="DC"/>
    <property type="match status" value="1"/>
</dbReference>
<protein>
    <recommendedName>
        <fullName evidence="1">Doublecortin domain-containing protein</fullName>
    </recommendedName>
</protein>
<evidence type="ECO:0000313" key="3">
    <source>
        <dbReference type="Proteomes" id="UP001516400"/>
    </source>
</evidence>
<evidence type="ECO:0000313" key="2">
    <source>
        <dbReference type="EMBL" id="KAL3280734.1"/>
    </source>
</evidence>
<accession>A0ABD2NQF4</accession>
<evidence type="ECO:0000259" key="1">
    <source>
        <dbReference type="PROSITE" id="PS50309"/>
    </source>
</evidence>
<dbReference type="PANTHER" id="PTHR23004">
    <property type="entry name" value="DOUBLECORTIN DOMAIN CONTAINING 2"/>
    <property type="match status" value="1"/>
</dbReference>
<gene>
    <name evidence="2" type="ORF">HHI36_003970</name>
</gene>